<dbReference type="AlphaFoldDB" id="A0A450YDJ6"/>
<evidence type="ECO:0000313" key="1">
    <source>
        <dbReference type="EMBL" id="VFK39616.1"/>
    </source>
</evidence>
<accession>A0A450YDJ6</accession>
<dbReference type="EMBL" id="CAADFR010000044">
    <property type="protein sequence ID" value="VFK39616.1"/>
    <property type="molecule type" value="Genomic_DNA"/>
</dbReference>
<dbReference type="EMBL" id="CAADHB010000172">
    <property type="protein sequence ID" value="VFK80882.1"/>
    <property type="molecule type" value="Genomic_DNA"/>
</dbReference>
<proteinExistence type="predicted"/>
<sequence>MSNAKGIPFIQKEPVDEPFGPAFALRDAWIARANNIPVGHRLTTLSGFSPTGSTEPTTIRNFICQKNRFANQTTKVHPVPLIVGRWKYS</sequence>
<evidence type="ECO:0000313" key="2">
    <source>
        <dbReference type="EMBL" id="VFK80882.1"/>
    </source>
</evidence>
<gene>
    <name evidence="2" type="ORF">BECKSD772D_GA0070982_11725</name>
    <name evidence="1" type="ORF">BECKSD772F_GA0070984_104417</name>
</gene>
<protein>
    <submittedName>
        <fullName evidence="1">Uncharacterized protein</fullName>
    </submittedName>
</protein>
<organism evidence="1">
    <name type="scientific">Candidatus Kentrum sp. SD</name>
    <dbReference type="NCBI Taxonomy" id="2126332"/>
    <lineage>
        <taxon>Bacteria</taxon>
        <taxon>Pseudomonadati</taxon>
        <taxon>Pseudomonadota</taxon>
        <taxon>Gammaproteobacteria</taxon>
        <taxon>Candidatus Kentrum</taxon>
    </lineage>
</organism>
<reference evidence="1" key="1">
    <citation type="submission" date="2019-02" db="EMBL/GenBank/DDBJ databases">
        <authorList>
            <person name="Gruber-Vodicka R. H."/>
            <person name="Seah K. B. B."/>
        </authorList>
    </citation>
    <scope>NUCLEOTIDE SEQUENCE</scope>
    <source>
        <strain evidence="2">BECK_S127</strain>
        <strain evidence="1">BECK_S1321</strain>
    </source>
</reference>
<name>A0A450YDJ6_9GAMM</name>